<dbReference type="AlphaFoldDB" id="A0A7H1KNF1"/>
<feature type="domain" description="Dockerin" evidence="1">
    <location>
        <begin position="79"/>
        <end position="140"/>
    </location>
</feature>
<organism evidence="2">
    <name type="scientific">uncultured Methanosarcinales archaeon</name>
    <dbReference type="NCBI Taxonomy" id="183757"/>
    <lineage>
        <taxon>Archaea</taxon>
        <taxon>Methanobacteriati</taxon>
        <taxon>Methanobacteriota</taxon>
        <taxon>Stenosarchaea group</taxon>
        <taxon>Methanomicrobia</taxon>
        <taxon>Methanosarcinales</taxon>
        <taxon>environmental samples</taxon>
    </lineage>
</organism>
<dbReference type="InterPro" id="IPR016134">
    <property type="entry name" value="Dockerin_dom"/>
</dbReference>
<sequence>MKIQAIVLVWLLCLLAAGGASAQTSANYALNWSVVGSGGGEMTSSSYAMQSTVGQTAIGLASDGYLIEAGYWYRDAGGESEVCGDVNGDGVVTAADAAIALEIAAGSRPFDAAADVSGDGVVTSLDALMILQAAADAIEI</sequence>
<dbReference type="Pfam" id="PF00404">
    <property type="entry name" value="Dockerin_1"/>
    <property type="match status" value="1"/>
</dbReference>
<proteinExistence type="predicted"/>
<protein>
    <recommendedName>
        <fullName evidence="1">Dockerin domain-containing protein</fullName>
    </recommendedName>
</protein>
<dbReference type="Gene3D" id="1.10.1330.10">
    <property type="entry name" value="Dockerin domain"/>
    <property type="match status" value="1"/>
</dbReference>
<evidence type="ECO:0000259" key="1">
    <source>
        <dbReference type="PROSITE" id="PS51766"/>
    </source>
</evidence>
<dbReference type="PROSITE" id="PS51766">
    <property type="entry name" value="DOCKERIN"/>
    <property type="match status" value="1"/>
</dbReference>
<accession>A0A7H1KNF1</accession>
<dbReference type="CDD" id="cd14256">
    <property type="entry name" value="Dockerin_I"/>
    <property type="match status" value="1"/>
</dbReference>
<dbReference type="EMBL" id="MT776523">
    <property type="protein sequence ID" value="QNT35465.1"/>
    <property type="molecule type" value="Genomic_DNA"/>
</dbReference>
<name>A0A7H1KNF1_9EURY</name>
<reference evidence="2" key="1">
    <citation type="submission" date="2020-07" db="EMBL/GenBank/DDBJ databases">
        <title>Unique genomic features of the anaerobic methanotrophic archaea.</title>
        <authorList>
            <person name="Chadwick G.L."/>
            <person name="Skennerton C.T."/>
            <person name="Laso-Perez R."/>
            <person name="Leu A.O."/>
            <person name="Speth D.R."/>
            <person name="Yu H."/>
            <person name="Morgan-Lang C."/>
            <person name="Hatzenpichler R."/>
            <person name="Goudeau D."/>
            <person name="Malmstrom R."/>
            <person name="Brazelton W.J."/>
            <person name="Woyke T."/>
            <person name="Hallam S.J."/>
            <person name="Tyson G.W."/>
            <person name="Wegener G."/>
            <person name="Boetius A."/>
            <person name="Orphan V."/>
        </authorList>
    </citation>
    <scope>NUCLEOTIDE SEQUENCE</scope>
</reference>
<evidence type="ECO:0000313" key="2">
    <source>
        <dbReference type="EMBL" id="QNT35465.1"/>
    </source>
</evidence>
<dbReference type="InterPro" id="IPR002105">
    <property type="entry name" value="Dockerin_1_rpt"/>
</dbReference>
<dbReference type="GO" id="GO:0000272">
    <property type="term" value="P:polysaccharide catabolic process"/>
    <property type="evidence" value="ECO:0007669"/>
    <property type="project" value="InterPro"/>
</dbReference>
<dbReference type="GO" id="GO:0004553">
    <property type="term" value="F:hydrolase activity, hydrolyzing O-glycosyl compounds"/>
    <property type="evidence" value="ECO:0007669"/>
    <property type="project" value="InterPro"/>
</dbReference>
<dbReference type="SUPFAM" id="SSF63446">
    <property type="entry name" value="Type I dockerin domain"/>
    <property type="match status" value="1"/>
</dbReference>
<gene>
    <name evidence="2" type="ORF">EKMJPAOO_00015</name>
</gene>
<dbReference type="InterPro" id="IPR036439">
    <property type="entry name" value="Dockerin_dom_sf"/>
</dbReference>